<evidence type="ECO:0000313" key="1">
    <source>
        <dbReference type="EMBL" id="AKH42051.1"/>
    </source>
</evidence>
<dbReference type="STRING" id="1267766.WYH_01003"/>
<dbReference type="Proteomes" id="UP000034392">
    <property type="component" value="Chromosome"/>
</dbReference>
<reference evidence="1" key="1">
    <citation type="submission" date="2015-05" db="EMBL/GenBank/DDBJ databases">
        <title>The complete genome of Altererythrobacter atlanticus strain 26DY36.</title>
        <authorList>
            <person name="Wu Y.-H."/>
            <person name="Cheng H."/>
            <person name="Wu X.-W."/>
        </authorList>
    </citation>
    <scope>NUCLEOTIDE SEQUENCE [LARGE SCALE GENOMIC DNA]</scope>
    <source>
        <strain evidence="1">26DY36</strain>
    </source>
</reference>
<dbReference type="RefSeq" id="WP_046902958.1">
    <property type="nucleotide sequence ID" value="NZ_CP011452.2"/>
</dbReference>
<keyword evidence="2" id="KW-1185">Reference proteome</keyword>
<dbReference type="OrthoDB" id="7550365at2"/>
<dbReference type="KEGG" id="aay:WYH_01003"/>
<dbReference type="AlphaFoldDB" id="A0A0F7KSE8"/>
<dbReference type="PATRIC" id="fig|1267766.3.peg.1008"/>
<proteinExistence type="predicted"/>
<gene>
    <name evidence="1" type="ORF">WYH_01003</name>
</gene>
<evidence type="ECO:0000313" key="2">
    <source>
        <dbReference type="Proteomes" id="UP000034392"/>
    </source>
</evidence>
<protein>
    <submittedName>
        <fullName evidence="1">Uncharacterized protein</fullName>
    </submittedName>
</protein>
<name>A0A0F7KSE8_9SPHN</name>
<dbReference type="PROSITE" id="PS51257">
    <property type="entry name" value="PROKAR_LIPOPROTEIN"/>
    <property type="match status" value="1"/>
</dbReference>
<sequence>MRLGIVGCTALALSLAACSQQSAPSDKVEQAATEIVEAAQGEVPETPRLADGPFAPRDECIDLKDADEFRQKLAEAVEARDLNGLIALAASDIKLDFGGGSGTEELRKRLIAEDSPLWSELDQLMALGCAANAQGGITIPWYFAQNVPGDPARTMIVTGERVPILSAETGEPLDRLSWETVTLVDGWHSDRPFQQVSHGEIESGYIATPKLRSVIDYRLIASSRNGKWSITSFIAGD</sequence>
<organism evidence="1 2">
    <name type="scientific">Croceibacterium atlanticum</name>
    <dbReference type="NCBI Taxonomy" id="1267766"/>
    <lineage>
        <taxon>Bacteria</taxon>
        <taxon>Pseudomonadati</taxon>
        <taxon>Pseudomonadota</taxon>
        <taxon>Alphaproteobacteria</taxon>
        <taxon>Sphingomonadales</taxon>
        <taxon>Erythrobacteraceae</taxon>
        <taxon>Croceibacterium</taxon>
    </lineage>
</organism>
<accession>A0A0F7KSE8</accession>
<dbReference type="EMBL" id="CP011452">
    <property type="protein sequence ID" value="AKH42051.1"/>
    <property type="molecule type" value="Genomic_DNA"/>
</dbReference>